<sequence length="95" mass="11081">MFCAKMSMKLTEKIYVTLSQKQETKIRENDMGTGVCRYIQRSLITKDPLYPMEIPDRSVTSRRLSSIYSHHCPTPTGRHVEFLQHVMGRCPRYNG</sequence>
<dbReference type="Proteomes" id="UP000324222">
    <property type="component" value="Unassembled WGS sequence"/>
</dbReference>
<accession>A0A5B7D6J7</accession>
<name>A0A5B7D6J7_PORTR</name>
<protein>
    <submittedName>
        <fullName evidence="1">Uncharacterized protein</fullName>
    </submittedName>
</protein>
<reference evidence="1 2" key="1">
    <citation type="submission" date="2019-05" db="EMBL/GenBank/DDBJ databases">
        <title>Another draft genome of Portunus trituberculatus and its Hox gene families provides insights of decapod evolution.</title>
        <authorList>
            <person name="Jeong J.-H."/>
            <person name="Song I."/>
            <person name="Kim S."/>
            <person name="Choi T."/>
            <person name="Kim D."/>
            <person name="Ryu S."/>
            <person name="Kim W."/>
        </authorList>
    </citation>
    <scope>NUCLEOTIDE SEQUENCE [LARGE SCALE GENOMIC DNA]</scope>
    <source>
        <tissue evidence="1">Muscle</tissue>
    </source>
</reference>
<organism evidence="1 2">
    <name type="scientific">Portunus trituberculatus</name>
    <name type="common">Swimming crab</name>
    <name type="synonym">Neptunus trituberculatus</name>
    <dbReference type="NCBI Taxonomy" id="210409"/>
    <lineage>
        <taxon>Eukaryota</taxon>
        <taxon>Metazoa</taxon>
        <taxon>Ecdysozoa</taxon>
        <taxon>Arthropoda</taxon>
        <taxon>Crustacea</taxon>
        <taxon>Multicrustacea</taxon>
        <taxon>Malacostraca</taxon>
        <taxon>Eumalacostraca</taxon>
        <taxon>Eucarida</taxon>
        <taxon>Decapoda</taxon>
        <taxon>Pleocyemata</taxon>
        <taxon>Brachyura</taxon>
        <taxon>Eubrachyura</taxon>
        <taxon>Portunoidea</taxon>
        <taxon>Portunidae</taxon>
        <taxon>Portuninae</taxon>
        <taxon>Portunus</taxon>
    </lineage>
</organism>
<evidence type="ECO:0000313" key="2">
    <source>
        <dbReference type="Proteomes" id="UP000324222"/>
    </source>
</evidence>
<dbReference type="AlphaFoldDB" id="A0A5B7D6J7"/>
<proteinExistence type="predicted"/>
<evidence type="ECO:0000313" key="1">
    <source>
        <dbReference type="EMBL" id="MPC16899.1"/>
    </source>
</evidence>
<gene>
    <name evidence="1" type="ORF">E2C01_009738</name>
</gene>
<comment type="caution">
    <text evidence="1">The sequence shown here is derived from an EMBL/GenBank/DDBJ whole genome shotgun (WGS) entry which is preliminary data.</text>
</comment>
<dbReference type="EMBL" id="VSRR010000547">
    <property type="protein sequence ID" value="MPC16899.1"/>
    <property type="molecule type" value="Genomic_DNA"/>
</dbReference>
<keyword evidence="2" id="KW-1185">Reference proteome</keyword>